<gene>
    <name evidence="2" type="ORF">CAFE_07290</name>
</gene>
<dbReference type="InterPro" id="IPR039535">
    <property type="entry name" value="ASST-like"/>
</dbReference>
<evidence type="ECO:0000313" key="2">
    <source>
        <dbReference type="EMBL" id="MVB10056.1"/>
    </source>
</evidence>
<name>A0A6N8HW87_9FIRM</name>
<dbReference type="EMBL" id="VWXL01000018">
    <property type="protein sequence ID" value="MVB10056.1"/>
    <property type="molecule type" value="Genomic_DNA"/>
</dbReference>
<organism evidence="2 3">
    <name type="scientific">Caproicibacter fermentans</name>
    <dbReference type="NCBI Taxonomy" id="2576756"/>
    <lineage>
        <taxon>Bacteria</taxon>
        <taxon>Bacillati</taxon>
        <taxon>Bacillota</taxon>
        <taxon>Clostridia</taxon>
        <taxon>Eubacteriales</taxon>
        <taxon>Acutalibacteraceae</taxon>
        <taxon>Caproicibacter</taxon>
    </lineage>
</organism>
<dbReference type="Proteomes" id="UP000469440">
    <property type="component" value="Unassembled WGS sequence"/>
</dbReference>
<dbReference type="PANTHER" id="PTHR35340:SF5">
    <property type="entry name" value="ASST-DOMAIN-CONTAINING PROTEIN"/>
    <property type="match status" value="1"/>
</dbReference>
<dbReference type="Pfam" id="PF14269">
    <property type="entry name" value="Arylsulfotran_2"/>
    <property type="match status" value="1"/>
</dbReference>
<dbReference type="SUPFAM" id="SSF50998">
    <property type="entry name" value="Quinoprotein alcohol dehydrogenase-like"/>
    <property type="match status" value="1"/>
</dbReference>
<sequence length="485" mass="52886">MKARIKAALPAIIIFCIIGVCLWGVWRIISNPQAIVQSETTSDSVYVRIMGSDYKVPVSGSTDAQGLYMLTDEQPIDVSVSTFSGIYVYINGEQFQSGESKKIRIKSISSGESIAVKITDKYGTVKGTTEFATMPAEFGQLRFLKTEKSDRTYCFSYGNYVYKTDADGNLLYYRNAGVKTSDFRQDNVGGKTYYSYFVTTGKSDGSVARVVMDSTYKSVDWVENLVPDTIVSRNSPLSAGGFEILGDKHYLVTGYVGKLVDNIPSTVPHSAFGTSVSAAVIQEIKDGKVVFEWDSTSCPELYTMAYGVSGYRKSGTLVNYAQLNSLLTDPKDGNPILSFSSMDAIVKIDKRTGKLLWVLGGSADQFGLSNAQKFGRQLSATRTQDGSLVILENRSVPAAKGSSATKSACILETSVDEQLHKITALKEYPVDFLNLTQGTASRIGEGQFIVTCGNDYENSPILTQLRFDTGKIMLEIIADPRSTAS</sequence>
<keyword evidence="3" id="KW-1185">Reference proteome</keyword>
<evidence type="ECO:0008006" key="4">
    <source>
        <dbReference type="Google" id="ProtNLM"/>
    </source>
</evidence>
<evidence type="ECO:0000256" key="1">
    <source>
        <dbReference type="SAM" id="Phobius"/>
    </source>
</evidence>
<keyword evidence="1" id="KW-0812">Transmembrane</keyword>
<comment type="caution">
    <text evidence="2">The sequence shown here is derived from an EMBL/GenBank/DDBJ whole genome shotgun (WGS) entry which is preliminary data.</text>
</comment>
<dbReference type="PANTHER" id="PTHR35340">
    <property type="entry name" value="PQQ ENZYME REPEAT PROTEIN-RELATED"/>
    <property type="match status" value="1"/>
</dbReference>
<dbReference type="AlphaFoldDB" id="A0A6N8HW87"/>
<dbReference type="RefSeq" id="WP_156989820.1">
    <property type="nucleotide sequence ID" value="NZ_VWXL01000018.1"/>
</dbReference>
<dbReference type="InterPro" id="IPR053143">
    <property type="entry name" value="Arylsulfate_ST"/>
</dbReference>
<accession>A0A6N8HW87</accession>
<dbReference type="OrthoDB" id="264813at2"/>
<proteinExistence type="predicted"/>
<feature type="transmembrane region" description="Helical" evidence="1">
    <location>
        <begin position="7"/>
        <end position="26"/>
    </location>
</feature>
<dbReference type="InterPro" id="IPR011047">
    <property type="entry name" value="Quinoprotein_ADH-like_sf"/>
</dbReference>
<protein>
    <recommendedName>
        <fullName evidence="4">Arylsulfotransferase N-terminal domain-containing protein</fullName>
    </recommendedName>
</protein>
<keyword evidence="1" id="KW-1133">Transmembrane helix</keyword>
<keyword evidence="1" id="KW-0472">Membrane</keyword>
<evidence type="ECO:0000313" key="3">
    <source>
        <dbReference type="Proteomes" id="UP000469440"/>
    </source>
</evidence>
<reference evidence="2 3" key="1">
    <citation type="submission" date="2019-09" db="EMBL/GenBank/DDBJ databases">
        <title>Genome sequence of Clostridium sp. EA1.</title>
        <authorList>
            <person name="Poehlein A."/>
            <person name="Bengelsdorf F.R."/>
            <person name="Daniel R."/>
        </authorList>
    </citation>
    <scope>NUCLEOTIDE SEQUENCE [LARGE SCALE GENOMIC DNA]</scope>
    <source>
        <strain evidence="2 3">EA1</strain>
    </source>
</reference>